<dbReference type="Proteomes" id="UP000775213">
    <property type="component" value="Unassembled WGS sequence"/>
</dbReference>
<sequence>MHGCSIRALWILNIQDTVVFSRRFPVVEKRWRLACQRENERPDNSENGGCVKHLLPTDPELASAFAERKRREGSARGYGIRLSHSTQDSDSWIDDPITRHIIMLHINREEENEYTLWPLVLHIKGVFYILVLPLVEPQQYKSYMRMCRRSDCGNAGGVVDGLSSLLLNLPCITGYVAQTLGDIITGDLADPEVVTSSSPSVGGLLDSLTGSIGMSGISARAKPALAPVVALTTSGASLVGAVMSDAPRSTSRPIDKDVLRTFISTAMPFGTPLDLNFTNIAAIKANGFSSADPPLADLKQPAWKPYLYKGKQRILFAIHEVVNAAMYDRDEISDAISISGQVNCRAELEGLPDVSLPLTGLKSANVEVLSFHHCAQVSEHAVDKQAFMFSPPLGNFVLIRYMASCSLDPPVKGFYQLSMVSEDEGAFLFKLRLMEGYKAPLSMEFCTITMPFPRRRVSSFDGNPSIGTIAMTEHSVEWKIITSGRGITGKSIEATFPGTIKFFPWTSSKVSTLNRMFTGRTVDEDSDVDQDGPNNMANIEEHLMEVMNKDLQAAELEEPFCWQAYNYAKVSFKILGGTLSRVSIDPKSVRIYPTVKAPVEFSTQTSSGDYILWNTLGRCPSALFFCCNEIQTNLHNINLFTNCLLFSFFLFFQMLSTVDLMQS</sequence>
<dbReference type="InterPro" id="IPR036168">
    <property type="entry name" value="AP2_Mu_C_sf"/>
</dbReference>
<dbReference type="EMBL" id="JAGFBR010000006">
    <property type="protein sequence ID" value="KAH0466188.1"/>
    <property type="molecule type" value="Genomic_DNA"/>
</dbReference>
<keyword evidence="8" id="KW-1185">Reference proteome</keyword>
<organism evidence="7 8">
    <name type="scientific">Dendrobium chrysotoxum</name>
    <name type="common">Orchid</name>
    <dbReference type="NCBI Taxonomy" id="161865"/>
    <lineage>
        <taxon>Eukaryota</taxon>
        <taxon>Viridiplantae</taxon>
        <taxon>Streptophyta</taxon>
        <taxon>Embryophyta</taxon>
        <taxon>Tracheophyta</taxon>
        <taxon>Spermatophyta</taxon>
        <taxon>Magnoliopsida</taxon>
        <taxon>Liliopsida</taxon>
        <taxon>Asparagales</taxon>
        <taxon>Orchidaceae</taxon>
        <taxon>Epidendroideae</taxon>
        <taxon>Malaxideae</taxon>
        <taxon>Dendrobiinae</taxon>
        <taxon>Dendrobium</taxon>
    </lineage>
</organism>
<name>A0AAV7HFG6_DENCH</name>
<proteinExistence type="inferred from homology"/>
<evidence type="ECO:0000313" key="8">
    <source>
        <dbReference type="Proteomes" id="UP000775213"/>
    </source>
</evidence>
<dbReference type="PANTHER" id="PTHR16082:SF2">
    <property type="entry name" value="AP-5 COMPLEX SUBUNIT MU-1"/>
    <property type="match status" value="1"/>
</dbReference>
<keyword evidence="2" id="KW-0813">Transport</keyword>
<dbReference type="CDD" id="cd09256">
    <property type="entry name" value="AP_MuD_MHD"/>
    <property type="match status" value="1"/>
</dbReference>
<evidence type="ECO:0000256" key="5">
    <source>
        <dbReference type="ARBA" id="ARBA00029433"/>
    </source>
</evidence>
<evidence type="ECO:0000256" key="4">
    <source>
        <dbReference type="ARBA" id="ARBA00023136"/>
    </source>
</evidence>
<feature type="domain" description="MHD" evidence="6">
    <location>
        <begin position="311"/>
        <end position="552"/>
    </location>
</feature>
<dbReference type="GO" id="GO:0005770">
    <property type="term" value="C:late endosome"/>
    <property type="evidence" value="ECO:0007669"/>
    <property type="project" value="TreeGrafter"/>
</dbReference>
<dbReference type="GO" id="GO:0005764">
    <property type="term" value="C:lysosome"/>
    <property type="evidence" value="ECO:0007669"/>
    <property type="project" value="TreeGrafter"/>
</dbReference>
<evidence type="ECO:0000256" key="3">
    <source>
        <dbReference type="ARBA" id="ARBA00022927"/>
    </source>
</evidence>
<reference evidence="7 8" key="1">
    <citation type="journal article" date="2021" name="Hortic Res">
        <title>Chromosome-scale assembly of the Dendrobium chrysotoxum genome enhances the understanding of orchid evolution.</title>
        <authorList>
            <person name="Zhang Y."/>
            <person name="Zhang G.Q."/>
            <person name="Zhang D."/>
            <person name="Liu X.D."/>
            <person name="Xu X.Y."/>
            <person name="Sun W.H."/>
            <person name="Yu X."/>
            <person name="Zhu X."/>
            <person name="Wang Z.W."/>
            <person name="Zhao X."/>
            <person name="Zhong W.Y."/>
            <person name="Chen H."/>
            <person name="Yin W.L."/>
            <person name="Huang T."/>
            <person name="Niu S.C."/>
            <person name="Liu Z.J."/>
        </authorList>
    </citation>
    <scope>NUCLEOTIDE SEQUENCE [LARGE SCALE GENOMIC DNA]</scope>
    <source>
        <strain evidence="7">Lindl</strain>
    </source>
</reference>
<protein>
    <recommendedName>
        <fullName evidence="6">MHD domain-containing protein</fullName>
    </recommendedName>
</protein>
<evidence type="ECO:0000313" key="7">
    <source>
        <dbReference type="EMBL" id="KAH0466188.1"/>
    </source>
</evidence>
<comment type="caution">
    <text evidence="7">The sequence shown here is derived from an EMBL/GenBank/DDBJ whole genome shotgun (WGS) entry which is preliminary data.</text>
</comment>
<dbReference type="InterPro" id="IPR028565">
    <property type="entry name" value="MHD"/>
</dbReference>
<dbReference type="FunFam" id="2.60.40.1170:FF:000025">
    <property type="entry name" value="AP-5 complex subunit mu isoform X1"/>
    <property type="match status" value="1"/>
</dbReference>
<comment type="subcellular location">
    <subcellularLocation>
        <location evidence="5">Endomembrane system</location>
        <topology evidence="5">Peripheral membrane protein</topology>
        <orientation evidence="5">Cytoplasmic side</orientation>
    </subcellularLocation>
</comment>
<keyword evidence="4" id="KW-0472">Membrane</keyword>
<dbReference type="InterPro" id="IPR039591">
    <property type="entry name" value="AP5M1"/>
</dbReference>
<dbReference type="PROSITE" id="PS51072">
    <property type="entry name" value="MHD"/>
    <property type="match status" value="1"/>
</dbReference>
<dbReference type="FunFam" id="2.60.40.1170:FF:000027">
    <property type="entry name" value="Adaptor complexes medium subunit family protein"/>
    <property type="match status" value="1"/>
</dbReference>
<evidence type="ECO:0000259" key="6">
    <source>
        <dbReference type="PROSITE" id="PS51072"/>
    </source>
</evidence>
<dbReference type="Gene3D" id="2.60.40.1170">
    <property type="entry name" value="Mu homology domain, subdomain B"/>
    <property type="match status" value="2"/>
</dbReference>
<dbReference type="GO" id="GO:0015031">
    <property type="term" value="P:protein transport"/>
    <property type="evidence" value="ECO:0007669"/>
    <property type="project" value="UniProtKB-KW"/>
</dbReference>
<dbReference type="GO" id="GO:0005829">
    <property type="term" value="C:cytosol"/>
    <property type="evidence" value="ECO:0007669"/>
    <property type="project" value="TreeGrafter"/>
</dbReference>
<gene>
    <name evidence="7" type="ORF">IEQ34_006291</name>
</gene>
<comment type="similarity">
    <text evidence="1">Belongs to the adaptor complexes medium subunit family.</text>
</comment>
<dbReference type="AlphaFoldDB" id="A0AAV7HFG6"/>
<dbReference type="GO" id="GO:0030119">
    <property type="term" value="C:AP-type membrane coat adaptor complex"/>
    <property type="evidence" value="ECO:0007669"/>
    <property type="project" value="TreeGrafter"/>
</dbReference>
<keyword evidence="3" id="KW-0653">Protein transport</keyword>
<dbReference type="GO" id="GO:0016197">
    <property type="term" value="P:endosomal transport"/>
    <property type="evidence" value="ECO:0007669"/>
    <property type="project" value="TreeGrafter"/>
</dbReference>
<dbReference type="SUPFAM" id="SSF49447">
    <property type="entry name" value="Second domain of Mu2 adaptin subunit (ap50) of ap2 adaptor"/>
    <property type="match status" value="1"/>
</dbReference>
<evidence type="ECO:0000256" key="1">
    <source>
        <dbReference type="ARBA" id="ARBA00005324"/>
    </source>
</evidence>
<dbReference type="Pfam" id="PF00928">
    <property type="entry name" value="Adap_comp_sub"/>
    <property type="match status" value="1"/>
</dbReference>
<accession>A0AAV7HFG6</accession>
<dbReference type="PANTHER" id="PTHR16082">
    <property type="entry name" value="AP-5 COMPLEX SUBUNIT MU-1"/>
    <property type="match status" value="1"/>
</dbReference>
<evidence type="ECO:0000256" key="2">
    <source>
        <dbReference type="ARBA" id="ARBA00022448"/>
    </source>
</evidence>